<feature type="chain" id="PRO_5011793278" description="3-keto-alpha-glucoside-1,2-lyase/3-keto-2-hydroxy-glucal hydratase domain-containing protein" evidence="1">
    <location>
        <begin position="24"/>
        <end position="258"/>
    </location>
</feature>
<dbReference type="GO" id="GO:0016787">
    <property type="term" value="F:hydrolase activity"/>
    <property type="evidence" value="ECO:0007669"/>
    <property type="project" value="InterPro"/>
</dbReference>
<dbReference type="Pfam" id="PF06439">
    <property type="entry name" value="3keto-disac_hyd"/>
    <property type="match status" value="1"/>
</dbReference>
<dbReference type="AlphaFoldDB" id="A0A1G9TIT7"/>
<evidence type="ECO:0000256" key="1">
    <source>
        <dbReference type="SAM" id="SignalP"/>
    </source>
</evidence>
<reference evidence="3 4" key="1">
    <citation type="submission" date="2016-10" db="EMBL/GenBank/DDBJ databases">
        <authorList>
            <person name="de Groot N.N."/>
        </authorList>
    </citation>
    <scope>NUCLEOTIDE SEQUENCE [LARGE SCALE GENOMIC DNA]</scope>
    <source>
        <strain evidence="3 4">DSM 21668</strain>
    </source>
</reference>
<dbReference type="EMBL" id="FNGS01000006">
    <property type="protein sequence ID" value="SDM47570.1"/>
    <property type="molecule type" value="Genomic_DNA"/>
</dbReference>
<gene>
    <name evidence="3" type="ORF">SAMN04488090_3578</name>
</gene>
<accession>A0A1G9TIT7</accession>
<feature type="domain" description="3-keto-alpha-glucoside-1,2-lyase/3-keto-2-hydroxy-glucal hydratase" evidence="2">
    <location>
        <begin position="63"/>
        <end position="256"/>
    </location>
</feature>
<protein>
    <recommendedName>
        <fullName evidence="2">3-keto-alpha-glucoside-1,2-lyase/3-keto-2-hydroxy-glucal hydratase domain-containing protein</fullName>
    </recommendedName>
</protein>
<evidence type="ECO:0000313" key="4">
    <source>
        <dbReference type="Proteomes" id="UP000198901"/>
    </source>
</evidence>
<evidence type="ECO:0000259" key="2">
    <source>
        <dbReference type="Pfam" id="PF06439"/>
    </source>
</evidence>
<keyword evidence="1" id="KW-0732">Signal</keyword>
<dbReference type="Proteomes" id="UP000198901">
    <property type="component" value="Unassembled WGS sequence"/>
</dbReference>
<feature type="signal peptide" evidence="1">
    <location>
        <begin position="1"/>
        <end position="23"/>
    </location>
</feature>
<dbReference type="STRING" id="563176.SAMN04488090_3578"/>
<dbReference type="InterPro" id="IPR010496">
    <property type="entry name" value="AL/BT2_dom"/>
</dbReference>
<proteinExistence type="predicted"/>
<keyword evidence="4" id="KW-1185">Reference proteome</keyword>
<dbReference type="Gene3D" id="2.60.120.560">
    <property type="entry name" value="Exo-inulinase, domain 1"/>
    <property type="match status" value="1"/>
</dbReference>
<name>A0A1G9TIT7_9BACT</name>
<evidence type="ECO:0000313" key="3">
    <source>
        <dbReference type="EMBL" id="SDM47570.1"/>
    </source>
</evidence>
<organism evidence="3 4">
    <name type="scientific">Siphonobacter aquaeclarae</name>
    <dbReference type="NCBI Taxonomy" id="563176"/>
    <lineage>
        <taxon>Bacteria</taxon>
        <taxon>Pseudomonadati</taxon>
        <taxon>Bacteroidota</taxon>
        <taxon>Cytophagia</taxon>
        <taxon>Cytophagales</taxon>
        <taxon>Cytophagaceae</taxon>
        <taxon>Siphonobacter</taxon>
    </lineage>
</organism>
<sequence>MQTAQKLTLSLCLSLAALGFASAQDGRAVKKNYLVKPDETEFWDPEVPTVTPGKEYGAAPSDAIILFDGKNLDNWVTVKDGSPAKWEVKDGAMTVVKGAGNISTKQDFGDYQLHIEWRSPNEPETLKSQGKGNSGIFMQGMYEVQVLNSYQNRTYRNGQAGSIYKQSAPMINPIRPMGEWNTYDIIYTAPRFNQNGGVETPPYVTVIFNGIIVQNHTKIQGSTEYIGAPKNLPHGKGPISLQDHGNLVSFRNIWIREL</sequence>
<dbReference type="OrthoDB" id="176168at2"/>
<dbReference type="RefSeq" id="WP_093205292.1">
    <property type="nucleotide sequence ID" value="NZ_FNGS01000006.1"/>
</dbReference>